<evidence type="ECO:0000313" key="4">
    <source>
        <dbReference type="Proteomes" id="UP001061302"/>
    </source>
</evidence>
<evidence type="ECO:0000256" key="1">
    <source>
        <dbReference type="SAM" id="MobiDB-lite"/>
    </source>
</evidence>
<dbReference type="PROSITE" id="PS51257">
    <property type="entry name" value="PROKAR_LIPOPROTEIN"/>
    <property type="match status" value="1"/>
</dbReference>
<dbReference type="Gene3D" id="3.30.1330.60">
    <property type="entry name" value="OmpA-like domain"/>
    <property type="match status" value="1"/>
</dbReference>
<dbReference type="RefSeq" id="WP_263123867.1">
    <property type="nucleotide sequence ID" value="NZ_CP106753.1"/>
</dbReference>
<feature type="compositionally biased region" description="Low complexity" evidence="1">
    <location>
        <begin position="39"/>
        <end position="54"/>
    </location>
</feature>
<evidence type="ECO:0000313" key="3">
    <source>
        <dbReference type="EMBL" id="UXY14566.1"/>
    </source>
</evidence>
<name>A0ABY6DJM9_9NEIS</name>
<dbReference type="InterPro" id="IPR006665">
    <property type="entry name" value="OmpA-like"/>
</dbReference>
<feature type="domain" description="OmpA-like" evidence="2">
    <location>
        <begin position="62"/>
        <end position="134"/>
    </location>
</feature>
<proteinExistence type="predicted"/>
<sequence>MRTVIGLLGVALVVGCAQPQKQTTSPPKEESKWVLKQPPADAGTSKPAAAASSKVADPNTFMFEKMSVTLSDAEKARVAALVDKAKAASTLSIRGYCDRSEVGNAKDAAIARATAVRNELVSAGVALGKIRIRYTTEEARHAAVVEFQ</sequence>
<reference evidence="3" key="1">
    <citation type="submission" date="2022-10" db="EMBL/GenBank/DDBJ databases">
        <title>Chitiniphilus purpureus sp. nov., a novel chitin-degrading bacterium isolated from crawfish pond sediment.</title>
        <authorList>
            <person name="Li K."/>
        </authorList>
    </citation>
    <scope>NUCLEOTIDE SEQUENCE</scope>
    <source>
        <strain evidence="3">CD1</strain>
    </source>
</reference>
<feature type="region of interest" description="Disordered" evidence="1">
    <location>
        <begin position="19"/>
        <end position="54"/>
    </location>
</feature>
<dbReference type="SUPFAM" id="SSF103088">
    <property type="entry name" value="OmpA-like"/>
    <property type="match status" value="1"/>
</dbReference>
<organism evidence="3 4">
    <name type="scientific">Chitiniphilus purpureus</name>
    <dbReference type="NCBI Taxonomy" id="2981137"/>
    <lineage>
        <taxon>Bacteria</taxon>
        <taxon>Pseudomonadati</taxon>
        <taxon>Pseudomonadota</taxon>
        <taxon>Betaproteobacteria</taxon>
        <taxon>Neisseriales</taxon>
        <taxon>Chitinibacteraceae</taxon>
        <taxon>Chitiniphilus</taxon>
    </lineage>
</organism>
<gene>
    <name evidence="3" type="ORF">N8I74_14735</name>
</gene>
<keyword evidence="4" id="KW-1185">Reference proteome</keyword>
<dbReference type="InterPro" id="IPR036737">
    <property type="entry name" value="OmpA-like_sf"/>
</dbReference>
<evidence type="ECO:0000259" key="2">
    <source>
        <dbReference type="Pfam" id="PF00691"/>
    </source>
</evidence>
<dbReference type="Pfam" id="PF00691">
    <property type="entry name" value="OmpA"/>
    <property type="match status" value="1"/>
</dbReference>
<dbReference type="EMBL" id="CP106753">
    <property type="protein sequence ID" value="UXY14566.1"/>
    <property type="molecule type" value="Genomic_DNA"/>
</dbReference>
<protein>
    <recommendedName>
        <fullName evidence="2">OmpA-like domain-containing protein</fullName>
    </recommendedName>
</protein>
<accession>A0ABY6DJM9</accession>
<dbReference type="Proteomes" id="UP001061302">
    <property type="component" value="Chromosome"/>
</dbReference>